<name>A0ABP0RH43_9DINO</name>
<dbReference type="Gene3D" id="1.10.287.110">
    <property type="entry name" value="DnaJ domain"/>
    <property type="match status" value="1"/>
</dbReference>
<feature type="region of interest" description="Disordered" evidence="1">
    <location>
        <begin position="1"/>
        <end position="30"/>
    </location>
</feature>
<evidence type="ECO:0000256" key="1">
    <source>
        <dbReference type="SAM" id="MobiDB-lite"/>
    </source>
</evidence>
<comment type="caution">
    <text evidence="2">The sequence shown here is derived from an EMBL/GenBank/DDBJ whole genome shotgun (WGS) entry which is preliminary data.</text>
</comment>
<organism evidence="2 3">
    <name type="scientific">Durusdinium trenchii</name>
    <dbReference type="NCBI Taxonomy" id="1381693"/>
    <lineage>
        <taxon>Eukaryota</taxon>
        <taxon>Sar</taxon>
        <taxon>Alveolata</taxon>
        <taxon>Dinophyceae</taxon>
        <taxon>Suessiales</taxon>
        <taxon>Symbiodiniaceae</taxon>
        <taxon>Durusdinium</taxon>
    </lineage>
</organism>
<dbReference type="Proteomes" id="UP001642484">
    <property type="component" value="Unassembled WGS sequence"/>
</dbReference>
<evidence type="ECO:0000313" key="3">
    <source>
        <dbReference type="Proteomes" id="UP001642484"/>
    </source>
</evidence>
<protein>
    <recommendedName>
        <fullName evidence="4">J domain-containing protein</fullName>
    </recommendedName>
</protein>
<dbReference type="EMBL" id="CAXAMN010026017">
    <property type="protein sequence ID" value="CAK9099927.1"/>
    <property type="molecule type" value="Genomic_DNA"/>
</dbReference>
<keyword evidence="3" id="KW-1185">Reference proteome</keyword>
<reference evidence="2 3" key="1">
    <citation type="submission" date="2024-02" db="EMBL/GenBank/DDBJ databases">
        <authorList>
            <person name="Chen Y."/>
            <person name="Shah S."/>
            <person name="Dougan E. K."/>
            <person name="Thang M."/>
            <person name="Chan C."/>
        </authorList>
    </citation>
    <scope>NUCLEOTIDE SEQUENCE [LARGE SCALE GENOMIC DNA]</scope>
</reference>
<dbReference type="SUPFAM" id="SSF46565">
    <property type="entry name" value="Chaperone J-domain"/>
    <property type="match status" value="1"/>
</dbReference>
<proteinExistence type="predicted"/>
<sequence>MGSAAGMSTDFFAKHPPQPPTHPLASAHSPLLLTTDPAPNGVSFLAERRFSCLKWHPDKNADNLEVATEVFQWLQSQRDWYLKE</sequence>
<dbReference type="InterPro" id="IPR036869">
    <property type="entry name" value="J_dom_sf"/>
</dbReference>
<accession>A0ABP0RH43</accession>
<gene>
    <name evidence="2" type="ORF">CCMP2556_LOCUS47263</name>
</gene>
<evidence type="ECO:0000313" key="2">
    <source>
        <dbReference type="EMBL" id="CAK9099927.1"/>
    </source>
</evidence>
<evidence type="ECO:0008006" key="4">
    <source>
        <dbReference type="Google" id="ProtNLM"/>
    </source>
</evidence>